<evidence type="ECO:0000256" key="1">
    <source>
        <dbReference type="ARBA" id="ARBA00006611"/>
    </source>
</evidence>
<dbReference type="Gene3D" id="3.30.450.90">
    <property type="match status" value="1"/>
</dbReference>
<dbReference type="RefSeq" id="WP_214787482.1">
    <property type="nucleotide sequence ID" value="NZ_JANIEL010000141.1"/>
</dbReference>
<organism evidence="5 6">
    <name type="scientific">Exiguobacterium aestuarii</name>
    <dbReference type="NCBI Taxonomy" id="273527"/>
    <lineage>
        <taxon>Bacteria</taxon>
        <taxon>Bacillati</taxon>
        <taxon>Bacillota</taxon>
        <taxon>Bacilli</taxon>
        <taxon>Bacillales</taxon>
        <taxon>Bacillales Family XII. Incertae Sedis</taxon>
        <taxon>Exiguobacterium</taxon>
    </lineage>
</organism>
<gene>
    <name evidence="5" type="ORF">ACFQO8_05165</name>
</gene>
<accession>A0ABW2PNA8</accession>
<evidence type="ECO:0000256" key="2">
    <source>
        <dbReference type="ARBA" id="ARBA00022741"/>
    </source>
</evidence>
<evidence type="ECO:0000256" key="3">
    <source>
        <dbReference type="ARBA" id="ARBA00022840"/>
    </source>
</evidence>
<dbReference type="SUPFAM" id="SSF52540">
    <property type="entry name" value="P-loop containing nucleoside triphosphate hydrolases"/>
    <property type="match status" value="1"/>
</dbReference>
<dbReference type="PANTHER" id="PTHR30258">
    <property type="entry name" value="TYPE II SECRETION SYSTEM PROTEIN GSPE-RELATED"/>
    <property type="match status" value="1"/>
</dbReference>
<dbReference type="Pfam" id="PF00437">
    <property type="entry name" value="T2SSE"/>
    <property type="match status" value="1"/>
</dbReference>
<name>A0ABW2PNA8_9BACL</name>
<dbReference type="InterPro" id="IPR027417">
    <property type="entry name" value="P-loop_NTPase"/>
</dbReference>
<comment type="caution">
    <text evidence="5">The sequence shown here is derived from an EMBL/GenBank/DDBJ whole genome shotgun (WGS) entry which is preliminary data.</text>
</comment>
<dbReference type="InterPro" id="IPR001482">
    <property type="entry name" value="T2SS/T4SS_dom"/>
</dbReference>
<keyword evidence="3" id="KW-0067">ATP-binding</keyword>
<protein>
    <submittedName>
        <fullName evidence="5">ATPase, T2SS/T4P/T4SS family</fullName>
    </submittedName>
</protein>
<dbReference type="Proteomes" id="UP001596439">
    <property type="component" value="Unassembled WGS sequence"/>
</dbReference>
<evidence type="ECO:0000313" key="6">
    <source>
        <dbReference type="Proteomes" id="UP001596439"/>
    </source>
</evidence>
<dbReference type="Gene3D" id="3.40.50.300">
    <property type="entry name" value="P-loop containing nucleotide triphosphate hydrolases"/>
    <property type="match status" value="1"/>
</dbReference>
<evidence type="ECO:0000259" key="4">
    <source>
        <dbReference type="Pfam" id="PF00437"/>
    </source>
</evidence>
<comment type="similarity">
    <text evidence="1">Belongs to the GSP E family.</text>
</comment>
<keyword evidence="6" id="KW-1185">Reference proteome</keyword>
<keyword evidence="2" id="KW-0547">Nucleotide-binding</keyword>
<feature type="domain" description="Bacterial type II secretion system protein E" evidence="4">
    <location>
        <begin position="3"/>
        <end position="242"/>
    </location>
</feature>
<evidence type="ECO:0000313" key="5">
    <source>
        <dbReference type="EMBL" id="MFC7389525.1"/>
    </source>
</evidence>
<proteinExistence type="inferred from homology"/>
<reference evidence="6" key="1">
    <citation type="journal article" date="2019" name="Int. J. Syst. Evol. Microbiol.">
        <title>The Global Catalogue of Microorganisms (GCM) 10K type strain sequencing project: providing services to taxonomists for standard genome sequencing and annotation.</title>
        <authorList>
            <consortium name="The Broad Institute Genomics Platform"/>
            <consortium name="The Broad Institute Genome Sequencing Center for Infectious Disease"/>
            <person name="Wu L."/>
            <person name="Ma J."/>
        </authorList>
    </citation>
    <scope>NUCLEOTIDE SEQUENCE [LARGE SCALE GENOMIC DNA]</scope>
    <source>
        <strain evidence="6">CCUG 55590</strain>
    </source>
</reference>
<dbReference type="EMBL" id="JBHTCE010000001">
    <property type="protein sequence ID" value="MFC7389525.1"/>
    <property type="molecule type" value="Genomic_DNA"/>
</dbReference>
<sequence length="268" mass="30671">MKQLIEQLMIVARDAGASDLHFIPSADGVKIQIRSDMKLLELQSMDVEQYDRLTLHMRYWCSLPDTNQRVPQSGVYELDQEVIRVTFLPSFEQTLMSWRIPNQAFELQRLLRPRDVERFQEMTASRTGLLLIGGATGAGKTTMLYALLNYLKRERIVTIENPPEQKIDGVIQLEVNAKAGLNHRQLLKETLRADPDIIVIGEVRTEEELIVAYDAALSGHLTITTFHTATIQDGEKRIEQLLGKTSVKRHWCVLTRDQEVTCEWATLQ</sequence>
<dbReference type="PANTHER" id="PTHR30258:SF2">
    <property type="entry name" value="COMG OPERON PROTEIN 1"/>
    <property type="match status" value="1"/>
</dbReference>